<name>A0A0J6BU47_9BORD</name>
<dbReference type="Proteomes" id="UP000092950">
    <property type="component" value="Chromosome"/>
</dbReference>
<dbReference type="RefSeq" id="WP_043211909.1">
    <property type="nucleotide sequence ID" value="NZ_CAJGUP010000112.1"/>
</dbReference>
<dbReference type="Proteomes" id="UP000053096">
    <property type="component" value="Unassembled WGS sequence"/>
</dbReference>
<dbReference type="AlphaFoldDB" id="A0A0J6BU47"/>
<evidence type="ECO:0000313" key="5">
    <source>
        <dbReference type="EMBL" id="CUJ04308.1"/>
    </source>
</evidence>
<evidence type="ECO:0008006" key="8">
    <source>
        <dbReference type="Google" id="ProtNLM"/>
    </source>
</evidence>
<dbReference type="PANTHER" id="PTHR40940:SF1">
    <property type="entry name" value="PROTEIN BATD"/>
    <property type="match status" value="1"/>
</dbReference>
<evidence type="ECO:0000256" key="3">
    <source>
        <dbReference type="SAM" id="SignalP"/>
    </source>
</evidence>
<feature type="region of interest" description="Disordered" evidence="1">
    <location>
        <begin position="412"/>
        <end position="439"/>
    </location>
</feature>
<evidence type="ECO:0000256" key="2">
    <source>
        <dbReference type="SAM" id="Phobius"/>
    </source>
</evidence>
<accession>A0A0M7H636</accession>
<reference evidence="5 6" key="1">
    <citation type="submission" date="2015-09" db="EMBL/GenBank/DDBJ databases">
        <authorList>
            <person name="Jackson K.R."/>
            <person name="Lunt B.L."/>
            <person name="Fisher J.N.B."/>
            <person name="Gardner A.V."/>
            <person name="Bailey M.E."/>
            <person name="Deus L.M."/>
            <person name="Earl A.S."/>
            <person name="Gibby P.D."/>
            <person name="Hartmann K.A."/>
            <person name="Liu J.E."/>
            <person name="Manci A.M."/>
            <person name="Nielsen D.A."/>
            <person name="Solomon M.B."/>
            <person name="Breakwell D.P."/>
            <person name="Burnett S.H."/>
            <person name="Grose J.H."/>
        </authorList>
    </citation>
    <scope>NUCLEOTIDE SEQUENCE [LARGE SCALE GENOMIC DNA]</scope>
    <source>
        <strain evidence="5 6">2789STDY5608636</strain>
    </source>
</reference>
<dbReference type="PANTHER" id="PTHR40940">
    <property type="entry name" value="PROTEIN BATD-RELATED"/>
    <property type="match status" value="1"/>
</dbReference>
<keyword evidence="2" id="KW-1133">Transmembrane helix</keyword>
<evidence type="ECO:0000313" key="7">
    <source>
        <dbReference type="Proteomes" id="UP000092950"/>
    </source>
</evidence>
<gene>
    <name evidence="4" type="ORF">BBN53_09790</name>
    <name evidence="5" type="ORF">ERS370011_03466</name>
</gene>
<organism evidence="5 6">
    <name type="scientific">Bordetella pseudohinzii</name>
    <dbReference type="NCBI Taxonomy" id="1331258"/>
    <lineage>
        <taxon>Bacteria</taxon>
        <taxon>Pseudomonadati</taxon>
        <taxon>Pseudomonadota</taxon>
        <taxon>Betaproteobacteria</taxon>
        <taxon>Burkholderiales</taxon>
        <taxon>Alcaligenaceae</taxon>
        <taxon>Bordetella</taxon>
    </lineage>
</organism>
<feature type="transmembrane region" description="Helical" evidence="2">
    <location>
        <begin position="283"/>
        <end position="307"/>
    </location>
</feature>
<dbReference type="EMBL" id="CP016440">
    <property type="protein sequence ID" value="ANY16160.1"/>
    <property type="molecule type" value="Genomic_DNA"/>
</dbReference>
<feature type="compositionally biased region" description="Basic residues" evidence="1">
    <location>
        <begin position="412"/>
        <end position="421"/>
    </location>
</feature>
<dbReference type="EMBL" id="CYTV01000011">
    <property type="protein sequence ID" value="CUJ04308.1"/>
    <property type="molecule type" value="Genomic_DNA"/>
</dbReference>
<evidence type="ECO:0000256" key="1">
    <source>
        <dbReference type="SAM" id="MobiDB-lite"/>
    </source>
</evidence>
<keyword evidence="7" id="KW-1185">Reference proteome</keyword>
<feature type="signal peptide" evidence="3">
    <location>
        <begin position="1"/>
        <end position="22"/>
    </location>
</feature>
<keyword evidence="3" id="KW-0732">Signal</keyword>
<keyword evidence="2" id="KW-0472">Membrane</keyword>
<evidence type="ECO:0000313" key="6">
    <source>
        <dbReference type="Proteomes" id="UP000053096"/>
    </source>
</evidence>
<reference evidence="4 7" key="2">
    <citation type="submission" date="2016-07" db="EMBL/GenBank/DDBJ databases">
        <title>Complete genome sequences of Bordetella pseudohinzii.</title>
        <authorList>
            <person name="Spilker T."/>
            <person name="Darrah R."/>
            <person name="LiPuma J.J."/>
        </authorList>
    </citation>
    <scope>NUCLEOTIDE SEQUENCE [LARGE SCALE GENOMIC DNA]</scope>
    <source>
        <strain evidence="4 7">HI4681</strain>
    </source>
</reference>
<keyword evidence="2" id="KW-0812">Transmembrane</keyword>
<dbReference type="KEGG" id="bpdz:BBN53_09790"/>
<dbReference type="OrthoDB" id="5293418at2"/>
<evidence type="ECO:0000313" key="4">
    <source>
        <dbReference type="EMBL" id="ANY16160.1"/>
    </source>
</evidence>
<proteinExistence type="predicted"/>
<sequence>MRRLAALLASAWLLAAAWTAQAAEPLLRVRASLGQTSDVMAGATVTLRLDVLTSTWFADPPALPDLRLPRTLVTPPSGRAEILHEQDNGVAMNGLRYTYVITPQAAGPLDIPALTVSARLGQASGPLSASSAPLRLAVREAAGPGVAAQALQATQAFETSAASLTVGGRVTRSITQRAQGAQAMLIKPAPLTDVPGFRRYAREPEIRNLDDGRGGFVGGERVDRADYVAERAGTLSLPALRLAWVDGASGKPAVIELPAQSFEIAPAPAAASPFPIEEELRQWVLHIPAGGLWAAAGLIALALAGWLGGPGLRRAARALGERCRTWRARWRASEPWAWRQLRREAGRSGLGSFYLWLRRASGRASLGQAQRGWSAPARAPALEMLRADYGQPPDAARGQALLRQQAPRWRTRWRAARRPAPRHGLGPLNDTINHRGETS</sequence>
<dbReference type="InterPro" id="IPR025738">
    <property type="entry name" value="BatD"/>
</dbReference>
<accession>A0A0J6BU47</accession>
<protein>
    <recommendedName>
        <fullName evidence="8">Oxygen tolerance</fullName>
    </recommendedName>
</protein>
<feature type="chain" id="PRO_5005268201" description="Oxygen tolerance" evidence="3">
    <location>
        <begin position="23"/>
        <end position="439"/>
    </location>
</feature>